<comment type="subcellular location">
    <subcellularLocation>
        <location evidence="1 7">Cell inner membrane</location>
        <topology evidence="1 7">Multi-pass membrane protein</topology>
    </subcellularLocation>
</comment>
<name>A0A9X0R0E6_9PROT</name>
<feature type="transmembrane region" description="Helical" evidence="7">
    <location>
        <begin position="173"/>
        <end position="194"/>
    </location>
</feature>
<dbReference type="GO" id="GO:0005886">
    <property type="term" value="C:plasma membrane"/>
    <property type="evidence" value="ECO:0007669"/>
    <property type="project" value="UniProtKB-SubCell"/>
</dbReference>
<keyword evidence="4 7" id="KW-0812">Transmembrane</keyword>
<comment type="similarity">
    <text evidence="7">Belongs to the TRAP transporter large permease family.</text>
</comment>
<comment type="function">
    <text evidence="7">Part of the tripartite ATP-independent periplasmic (TRAP) transport system.</text>
</comment>
<feature type="domain" description="TRAP C4-dicarboxylate transport system permease DctM subunit" evidence="8">
    <location>
        <begin position="10"/>
        <end position="419"/>
    </location>
</feature>
<dbReference type="GO" id="GO:0022857">
    <property type="term" value="F:transmembrane transporter activity"/>
    <property type="evidence" value="ECO:0007669"/>
    <property type="project" value="UniProtKB-UniRule"/>
</dbReference>
<comment type="subunit">
    <text evidence="7">The complex comprises the extracytoplasmic solute receptor protein and the two transmembrane proteins.</text>
</comment>
<sequence length="427" mass="43656">MTAGAAIAACVFLVLLLAGFWIPFAVAVGALLLLWDHGGWNAFRAIGLVSWGSLNSFTLTAIPLFLLMAEILLRSGVGARAYRGLGRVTGRLPGGLLQTNIAGCALFAAINGSSVATAATIGTVALPEMRARGYDQRMAAGSLAAGGTLGILIPPSIAMIVYATFTETSVSKLFAAGILPGLAMTGMFMAFIAWRALRNPATAPRAVPDGRGLGAMAGDLLPFVLLIGLVLGSIYGGVATPTEAAAVGVLGGVALAALFGRCDAEVLGASLAATVRTTASVLFIVLAAALLSYSLGVTGIGRAVAEWIVGLGLPRLGFLLAVAVLYIILGCFIDSLAMIVITVPLLHPVLLAYGIDPVWFGVLLVVLIEMGQITPPFGINLFVIQGIGGGRFEDVAAGTVPYVALMGVLIALLLAFPGMALWLPGML</sequence>
<feature type="transmembrane region" description="Helical" evidence="7">
    <location>
        <begin position="138"/>
        <end position="161"/>
    </location>
</feature>
<evidence type="ECO:0000256" key="7">
    <source>
        <dbReference type="RuleBase" id="RU369079"/>
    </source>
</evidence>
<dbReference type="InterPro" id="IPR004681">
    <property type="entry name" value="TRAP_DctM"/>
</dbReference>
<feature type="transmembrane region" description="Helical" evidence="7">
    <location>
        <begin position="402"/>
        <end position="423"/>
    </location>
</feature>
<keyword evidence="7" id="KW-0813">Transport</keyword>
<dbReference type="RefSeq" id="WP_186772169.1">
    <property type="nucleotide sequence ID" value="NZ_JACOMF010000028.1"/>
</dbReference>
<dbReference type="Proteomes" id="UP000600101">
    <property type="component" value="Unassembled WGS sequence"/>
</dbReference>
<comment type="caution">
    <text evidence="7">Lacks conserved residue(s) required for the propagation of feature annotation.</text>
</comment>
<proteinExistence type="inferred from homology"/>
<dbReference type="PANTHER" id="PTHR33362">
    <property type="entry name" value="SIALIC ACID TRAP TRANSPORTER PERMEASE PROTEIN SIAT-RELATED"/>
    <property type="match status" value="1"/>
</dbReference>
<reference evidence="9" key="1">
    <citation type="submission" date="2020-08" db="EMBL/GenBank/DDBJ databases">
        <authorList>
            <person name="Hu Y."/>
            <person name="Nguyen S.V."/>
            <person name="Li F."/>
            <person name="Fanning S."/>
        </authorList>
    </citation>
    <scope>NUCLEOTIDE SEQUENCE</scope>
    <source>
        <strain evidence="9">SYSU D8009</strain>
    </source>
</reference>
<comment type="caution">
    <text evidence="9">The sequence shown here is derived from an EMBL/GenBank/DDBJ whole genome shotgun (WGS) entry which is preliminary data.</text>
</comment>
<dbReference type="AlphaFoldDB" id="A0A9X0R0E6"/>
<organism evidence="9 10">
    <name type="scientific">Siccirubricoccus deserti</name>
    <dbReference type="NCBI Taxonomy" id="2013562"/>
    <lineage>
        <taxon>Bacteria</taxon>
        <taxon>Pseudomonadati</taxon>
        <taxon>Pseudomonadota</taxon>
        <taxon>Alphaproteobacteria</taxon>
        <taxon>Acetobacterales</taxon>
        <taxon>Roseomonadaceae</taxon>
        <taxon>Siccirubricoccus</taxon>
    </lineage>
</organism>
<feature type="transmembrane region" description="Helical" evidence="7">
    <location>
        <begin position="215"/>
        <end position="238"/>
    </location>
</feature>
<dbReference type="InterPro" id="IPR010656">
    <property type="entry name" value="DctM"/>
</dbReference>
<dbReference type="PIRSF" id="PIRSF006066">
    <property type="entry name" value="HI0050"/>
    <property type="match status" value="1"/>
</dbReference>
<evidence type="ECO:0000256" key="3">
    <source>
        <dbReference type="ARBA" id="ARBA00022519"/>
    </source>
</evidence>
<feature type="transmembrane region" description="Helical" evidence="7">
    <location>
        <begin position="281"/>
        <end position="304"/>
    </location>
</feature>
<feature type="transmembrane region" description="Helical" evidence="7">
    <location>
        <begin position="46"/>
        <end position="68"/>
    </location>
</feature>
<dbReference type="Pfam" id="PF06808">
    <property type="entry name" value="DctM"/>
    <property type="match status" value="1"/>
</dbReference>
<protein>
    <recommendedName>
        <fullName evidence="7">TRAP transporter large permease protein</fullName>
    </recommendedName>
</protein>
<keyword evidence="5 7" id="KW-1133">Transmembrane helix</keyword>
<evidence type="ECO:0000259" key="8">
    <source>
        <dbReference type="Pfam" id="PF06808"/>
    </source>
</evidence>
<keyword evidence="2" id="KW-1003">Cell membrane</keyword>
<dbReference type="PANTHER" id="PTHR33362:SF5">
    <property type="entry name" value="C4-DICARBOXYLATE TRAP TRANSPORTER LARGE PERMEASE PROTEIN DCTM"/>
    <property type="match status" value="1"/>
</dbReference>
<accession>A0A9X0R0E6</accession>
<evidence type="ECO:0000256" key="4">
    <source>
        <dbReference type="ARBA" id="ARBA00022692"/>
    </source>
</evidence>
<evidence type="ECO:0000256" key="6">
    <source>
        <dbReference type="ARBA" id="ARBA00023136"/>
    </source>
</evidence>
<evidence type="ECO:0000256" key="5">
    <source>
        <dbReference type="ARBA" id="ARBA00022989"/>
    </source>
</evidence>
<feature type="transmembrane region" description="Helical" evidence="7">
    <location>
        <begin position="316"/>
        <end position="343"/>
    </location>
</feature>
<feature type="transmembrane region" description="Helical" evidence="7">
    <location>
        <begin position="350"/>
        <end position="368"/>
    </location>
</feature>
<dbReference type="NCBIfam" id="TIGR00786">
    <property type="entry name" value="dctM"/>
    <property type="match status" value="1"/>
</dbReference>
<gene>
    <name evidence="9" type="ORF">H7965_19030</name>
</gene>
<keyword evidence="10" id="KW-1185">Reference proteome</keyword>
<evidence type="ECO:0000313" key="9">
    <source>
        <dbReference type="EMBL" id="MBC4017406.1"/>
    </source>
</evidence>
<evidence type="ECO:0000256" key="1">
    <source>
        <dbReference type="ARBA" id="ARBA00004429"/>
    </source>
</evidence>
<feature type="transmembrane region" description="Helical" evidence="7">
    <location>
        <begin position="244"/>
        <end position="260"/>
    </location>
</feature>
<evidence type="ECO:0000313" key="10">
    <source>
        <dbReference type="Proteomes" id="UP000600101"/>
    </source>
</evidence>
<keyword evidence="6 7" id="KW-0472">Membrane</keyword>
<dbReference type="EMBL" id="JACOMF010000028">
    <property type="protein sequence ID" value="MBC4017406.1"/>
    <property type="molecule type" value="Genomic_DNA"/>
</dbReference>
<feature type="transmembrane region" description="Helical" evidence="7">
    <location>
        <begin position="6"/>
        <end position="34"/>
    </location>
</feature>
<evidence type="ECO:0000256" key="2">
    <source>
        <dbReference type="ARBA" id="ARBA00022475"/>
    </source>
</evidence>
<keyword evidence="3 7" id="KW-0997">Cell inner membrane</keyword>